<comment type="caution">
    <text evidence="7">The sequence shown here is derived from an EMBL/GenBank/DDBJ whole genome shotgun (WGS) entry which is preliminary data.</text>
</comment>
<evidence type="ECO:0000256" key="3">
    <source>
        <dbReference type="ARBA" id="ARBA00022692"/>
    </source>
</evidence>
<dbReference type="Gene3D" id="1.20.1260.100">
    <property type="entry name" value="TspO/MBR protein"/>
    <property type="match status" value="1"/>
</dbReference>
<proteinExistence type="inferred from homology"/>
<keyword evidence="5 6" id="KW-0472">Membrane</keyword>
<keyword evidence="4 6" id="KW-1133">Transmembrane helix</keyword>
<name>A0A2N2E9G7_9BACT</name>
<evidence type="ECO:0000313" key="8">
    <source>
        <dbReference type="Proteomes" id="UP000233517"/>
    </source>
</evidence>
<gene>
    <name evidence="7" type="ORF">CVU82_02035</name>
</gene>
<dbReference type="GO" id="GO:0033013">
    <property type="term" value="P:tetrapyrrole metabolic process"/>
    <property type="evidence" value="ECO:0007669"/>
    <property type="project" value="UniProtKB-ARBA"/>
</dbReference>
<feature type="transmembrane region" description="Helical" evidence="6">
    <location>
        <begin position="80"/>
        <end position="101"/>
    </location>
</feature>
<comment type="similarity">
    <text evidence="2">Belongs to the TspO/BZRP family.</text>
</comment>
<evidence type="ECO:0000256" key="1">
    <source>
        <dbReference type="ARBA" id="ARBA00004141"/>
    </source>
</evidence>
<evidence type="ECO:0000313" key="7">
    <source>
        <dbReference type="EMBL" id="PKM91355.1"/>
    </source>
</evidence>
<dbReference type="InterPro" id="IPR038330">
    <property type="entry name" value="TspO/MBR-related_sf"/>
</dbReference>
<feature type="transmembrane region" description="Helical" evidence="6">
    <location>
        <begin position="47"/>
        <end position="68"/>
    </location>
</feature>
<comment type="subcellular location">
    <subcellularLocation>
        <location evidence="1">Membrane</location>
        <topology evidence="1">Multi-pass membrane protein</topology>
    </subcellularLocation>
</comment>
<feature type="transmembrane region" description="Helical" evidence="6">
    <location>
        <begin position="107"/>
        <end position="130"/>
    </location>
</feature>
<feature type="transmembrane region" description="Helical" evidence="6">
    <location>
        <begin position="7"/>
        <end position="27"/>
    </location>
</feature>
<evidence type="ECO:0008006" key="9">
    <source>
        <dbReference type="Google" id="ProtNLM"/>
    </source>
</evidence>
<evidence type="ECO:0000256" key="5">
    <source>
        <dbReference type="ARBA" id="ARBA00023136"/>
    </source>
</evidence>
<organism evidence="7 8">
    <name type="scientific">Candidatus Falkowbacteria bacterium HGW-Falkowbacteria-1</name>
    <dbReference type="NCBI Taxonomy" id="2013768"/>
    <lineage>
        <taxon>Bacteria</taxon>
        <taxon>Candidatus Falkowiibacteriota</taxon>
    </lineage>
</organism>
<evidence type="ECO:0000256" key="4">
    <source>
        <dbReference type="ARBA" id="ARBA00022989"/>
    </source>
</evidence>
<dbReference type="InterPro" id="IPR004307">
    <property type="entry name" value="TspO_MBR"/>
</dbReference>
<accession>A0A2N2E9G7</accession>
<dbReference type="CDD" id="cd15904">
    <property type="entry name" value="TSPO_MBR"/>
    <property type="match status" value="1"/>
</dbReference>
<dbReference type="PIRSF" id="PIRSF005859">
    <property type="entry name" value="PBR"/>
    <property type="match status" value="1"/>
</dbReference>
<dbReference type="Pfam" id="PF03073">
    <property type="entry name" value="TspO_MBR"/>
    <property type="match status" value="1"/>
</dbReference>
<keyword evidence="3 6" id="KW-0812">Transmembrane</keyword>
<feature type="transmembrane region" description="Helical" evidence="6">
    <location>
        <begin position="137"/>
        <end position="158"/>
    </location>
</feature>
<dbReference type="Proteomes" id="UP000233517">
    <property type="component" value="Unassembled WGS sequence"/>
</dbReference>
<dbReference type="EMBL" id="PHAI01000002">
    <property type="protein sequence ID" value="PKM91355.1"/>
    <property type="molecule type" value="Genomic_DNA"/>
</dbReference>
<sequence length="161" mass="18609">MKIRGLKLNYLGIPLAVLSVSLIGGYITGGNMDWYDTLNLPIFTPHGSFIGLVWTIIFLLSAISILLFSNHPKTNRRNLFFIIIVSLFVLNGFLNIFWSTLFFGWHLIFWSVIEMMALNLVNLILILMLWRGYKISAILFIPYFVWVSFATYLAYSIYLLN</sequence>
<evidence type="ECO:0000256" key="2">
    <source>
        <dbReference type="ARBA" id="ARBA00007524"/>
    </source>
</evidence>
<reference evidence="7 8" key="1">
    <citation type="journal article" date="2017" name="ISME J.">
        <title>Potential for microbial H2 and metal transformations associated with novel bacteria and archaea in deep terrestrial subsurface sediments.</title>
        <authorList>
            <person name="Hernsdorf A.W."/>
            <person name="Amano Y."/>
            <person name="Miyakawa K."/>
            <person name="Ise K."/>
            <person name="Suzuki Y."/>
            <person name="Anantharaman K."/>
            <person name="Probst A."/>
            <person name="Burstein D."/>
            <person name="Thomas B.C."/>
            <person name="Banfield J.F."/>
        </authorList>
    </citation>
    <scope>NUCLEOTIDE SEQUENCE [LARGE SCALE GENOMIC DNA]</scope>
    <source>
        <strain evidence="7">HGW-Falkowbacteria-1</strain>
    </source>
</reference>
<protein>
    <recommendedName>
        <fullName evidence="9">TspO protein</fullName>
    </recommendedName>
</protein>
<dbReference type="PANTHER" id="PTHR10057:SF0">
    <property type="entry name" value="TRANSLOCATOR PROTEIN"/>
    <property type="match status" value="1"/>
</dbReference>
<dbReference type="GO" id="GO:0016020">
    <property type="term" value="C:membrane"/>
    <property type="evidence" value="ECO:0007669"/>
    <property type="project" value="UniProtKB-SubCell"/>
</dbReference>
<evidence type="ECO:0000256" key="6">
    <source>
        <dbReference type="SAM" id="Phobius"/>
    </source>
</evidence>
<dbReference type="AlphaFoldDB" id="A0A2N2E9G7"/>
<dbReference type="PANTHER" id="PTHR10057">
    <property type="entry name" value="PERIPHERAL-TYPE BENZODIAZEPINE RECEPTOR"/>
    <property type="match status" value="1"/>
</dbReference>